<feature type="binding site" evidence="5">
    <location>
        <position position="393"/>
    </location>
    <ligand>
        <name>S-adenosyl-L-methionine</name>
        <dbReference type="ChEBI" id="CHEBI:59789"/>
    </ligand>
</feature>
<comment type="similarity">
    <text evidence="5">Belongs to the class I-like SAM-binding methyltransferase superfamily. RsmB/NOP family.</text>
</comment>
<name>A0A3M7BRL5_HORWE</name>
<dbReference type="PROSITE" id="PS51686">
    <property type="entry name" value="SAM_MT_RSMB_NOP"/>
    <property type="match status" value="1"/>
</dbReference>
<dbReference type="PRINTS" id="PR02008">
    <property type="entry name" value="RCMTFAMILY"/>
</dbReference>
<dbReference type="PANTHER" id="PTHR22807">
    <property type="entry name" value="NOP2 YEAST -RELATED NOL1/NOP2/FMU SUN DOMAIN-CONTAINING"/>
    <property type="match status" value="1"/>
</dbReference>
<evidence type="ECO:0000256" key="6">
    <source>
        <dbReference type="SAM" id="MobiDB-lite"/>
    </source>
</evidence>
<feature type="compositionally biased region" description="Acidic residues" evidence="6">
    <location>
        <begin position="643"/>
        <end position="656"/>
    </location>
</feature>
<evidence type="ECO:0000313" key="8">
    <source>
        <dbReference type="EMBL" id="RMY42462.1"/>
    </source>
</evidence>
<protein>
    <recommendedName>
        <fullName evidence="7">SAM-dependent MTase RsmB/NOP-type domain-containing protein</fullName>
    </recommendedName>
</protein>
<dbReference type="Gene3D" id="3.40.50.150">
    <property type="entry name" value="Vaccinia Virus protein VP39"/>
    <property type="match status" value="1"/>
</dbReference>
<keyword evidence="4 5" id="KW-0694">RNA-binding</keyword>
<feature type="active site" description="Nucleophile" evidence="5">
    <location>
        <position position="506"/>
    </location>
</feature>
<feature type="binding site" evidence="5">
    <location>
        <position position="344"/>
    </location>
    <ligand>
        <name>S-adenosyl-L-methionine</name>
        <dbReference type="ChEBI" id="CHEBI:59789"/>
    </ligand>
</feature>
<keyword evidence="2 5" id="KW-0808">Transferase</keyword>
<dbReference type="SUPFAM" id="SSF53335">
    <property type="entry name" value="S-adenosyl-L-methionine-dependent methyltransferases"/>
    <property type="match status" value="1"/>
</dbReference>
<gene>
    <name evidence="8" type="ORF">D0865_11953</name>
</gene>
<dbReference type="GO" id="GO:0003723">
    <property type="term" value="F:RNA binding"/>
    <property type="evidence" value="ECO:0007669"/>
    <property type="project" value="UniProtKB-UniRule"/>
</dbReference>
<dbReference type="AlphaFoldDB" id="A0A3M7BRL5"/>
<dbReference type="GO" id="GO:0008173">
    <property type="term" value="F:RNA methyltransferase activity"/>
    <property type="evidence" value="ECO:0007669"/>
    <property type="project" value="InterPro"/>
</dbReference>
<feature type="domain" description="SAM-dependent MTase RsmB/NOP-type" evidence="7">
    <location>
        <begin position="210"/>
        <end position="620"/>
    </location>
</feature>
<dbReference type="Proteomes" id="UP000270230">
    <property type="component" value="Unassembled WGS sequence"/>
</dbReference>
<dbReference type="EMBL" id="QWIN01001335">
    <property type="protein sequence ID" value="RMY42462.1"/>
    <property type="molecule type" value="Genomic_DNA"/>
</dbReference>
<feature type="binding site" evidence="5">
    <location>
        <position position="373"/>
    </location>
    <ligand>
        <name>S-adenosyl-L-methionine</name>
        <dbReference type="ChEBI" id="CHEBI:59789"/>
    </ligand>
</feature>
<evidence type="ECO:0000256" key="4">
    <source>
        <dbReference type="ARBA" id="ARBA00022884"/>
    </source>
</evidence>
<dbReference type="GO" id="GO:0005730">
    <property type="term" value="C:nucleolus"/>
    <property type="evidence" value="ECO:0007669"/>
    <property type="project" value="TreeGrafter"/>
</dbReference>
<feature type="binding site" evidence="5">
    <location>
        <begin position="316"/>
        <end position="322"/>
    </location>
    <ligand>
        <name>S-adenosyl-L-methionine</name>
        <dbReference type="ChEBI" id="CHEBI:59789"/>
    </ligand>
</feature>
<dbReference type="InterPro" id="IPR049561">
    <property type="entry name" value="NSUN5_7_fdxn-like"/>
</dbReference>
<evidence type="ECO:0000256" key="5">
    <source>
        <dbReference type="PROSITE-ProRule" id="PRU01023"/>
    </source>
</evidence>
<evidence type="ECO:0000256" key="1">
    <source>
        <dbReference type="ARBA" id="ARBA00022603"/>
    </source>
</evidence>
<comment type="caution">
    <text evidence="8">The sequence shown here is derived from an EMBL/GenBank/DDBJ whole genome shotgun (WGS) entry which is preliminary data.</text>
</comment>
<evidence type="ECO:0000313" key="9">
    <source>
        <dbReference type="Proteomes" id="UP000270230"/>
    </source>
</evidence>
<reference evidence="8 9" key="1">
    <citation type="journal article" date="2018" name="BMC Genomics">
        <title>Genomic evidence for intraspecific hybridization in a clonal and extremely halotolerant yeast.</title>
        <authorList>
            <person name="Gostincar C."/>
            <person name="Stajich J.E."/>
            <person name="Zupancic J."/>
            <person name="Zalar P."/>
            <person name="Gunde-Cimerman N."/>
        </authorList>
    </citation>
    <scope>NUCLEOTIDE SEQUENCE [LARGE SCALE GENOMIC DNA]</scope>
    <source>
        <strain evidence="8 9">EXF-151</strain>
    </source>
</reference>
<feature type="compositionally biased region" description="Low complexity" evidence="6">
    <location>
        <begin position="438"/>
        <end position="456"/>
    </location>
</feature>
<dbReference type="FunFam" id="3.30.70.1170:FF:000006">
    <property type="entry name" value="NOL1/NOP2/Sun domain family protein"/>
    <property type="match status" value="1"/>
</dbReference>
<dbReference type="Gene3D" id="3.30.70.1170">
    <property type="entry name" value="Sun protein, domain 3"/>
    <property type="match status" value="1"/>
</dbReference>
<dbReference type="InterPro" id="IPR029063">
    <property type="entry name" value="SAM-dependent_MTases_sf"/>
</dbReference>
<dbReference type="InterPro" id="IPR048889">
    <property type="entry name" value="NSUN5_RCM1_N"/>
</dbReference>
<feature type="compositionally biased region" description="Acidic residues" evidence="6">
    <location>
        <begin position="457"/>
        <end position="468"/>
    </location>
</feature>
<dbReference type="OrthoDB" id="435282at2759"/>
<dbReference type="PANTHER" id="PTHR22807:SF4">
    <property type="entry name" value="28S RRNA (CYTOSINE-C(5))-METHYLTRANSFERASE"/>
    <property type="match status" value="1"/>
</dbReference>
<dbReference type="GO" id="GO:0070475">
    <property type="term" value="P:rRNA base methylation"/>
    <property type="evidence" value="ECO:0007669"/>
    <property type="project" value="TreeGrafter"/>
</dbReference>
<dbReference type="Pfam" id="PF21148">
    <property type="entry name" value="NSUN5_fdxn-like"/>
    <property type="match status" value="1"/>
</dbReference>
<evidence type="ECO:0000256" key="3">
    <source>
        <dbReference type="ARBA" id="ARBA00022691"/>
    </source>
</evidence>
<dbReference type="Pfam" id="PF01189">
    <property type="entry name" value="Methyltr_RsmB-F"/>
    <property type="match status" value="1"/>
</dbReference>
<accession>A0A3M7BRL5</accession>
<dbReference type="InterPro" id="IPR049560">
    <property type="entry name" value="MeTrfase_RsmB-F_NOP2_cat"/>
</dbReference>
<keyword evidence="1 5" id="KW-0489">Methyltransferase</keyword>
<evidence type="ECO:0000259" key="7">
    <source>
        <dbReference type="PROSITE" id="PS51686"/>
    </source>
</evidence>
<dbReference type="InterPro" id="IPR001678">
    <property type="entry name" value="MeTrfase_RsmB-F_NOP2_dom"/>
</dbReference>
<proteinExistence type="inferred from homology"/>
<evidence type="ECO:0000256" key="2">
    <source>
        <dbReference type="ARBA" id="ARBA00022679"/>
    </source>
</evidence>
<feature type="compositionally biased region" description="Polar residues" evidence="6">
    <location>
        <begin position="413"/>
        <end position="424"/>
    </location>
</feature>
<organism evidence="8 9">
    <name type="scientific">Hortaea werneckii</name>
    <name type="common">Black yeast</name>
    <name type="synonym">Cladosporium werneckii</name>
    <dbReference type="NCBI Taxonomy" id="91943"/>
    <lineage>
        <taxon>Eukaryota</taxon>
        <taxon>Fungi</taxon>
        <taxon>Dikarya</taxon>
        <taxon>Ascomycota</taxon>
        <taxon>Pezizomycotina</taxon>
        <taxon>Dothideomycetes</taxon>
        <taxon>Dothideomycetidae</taxon>
        <taxon>Mycosphaerellales</taxon>
        <taxon>Teratosphaeriaceae</taxon>
        <taxon>Hortaea</taxon>
    </lineage>
</organism>
<sequence>MPPTRIERVIFAFQHWPYKCDAVPLCYGGEVGDLRDDRSAEWTNALDQKDSIVLVVSQGEEINAAMSLYHEAAGILQSVRKEQASVKSLVFSKKGWKSDPKTLFALCTEAAKWSEVLSETLEKSGVLGVEKQSCKLTPELALVLTHDLFLSRKGIALPASHGLYMSVSKHKVRLSAELTKARLRRGCASLDQLRAKIDQLSSNIPADGESNGTAVAKYPRWVRINTIKTSLQSQLDTTFADYSRSDTVRETLSGGNQKRLHIDKHVPNLLAISPNIDLTTTKAYKSGHIILQDKASCFPAHLLNPRPSEGDVIDACAAPGNKTTHLAAILAENDNQNAQVIACEKNDLRSQTLTKMTKLAGREKSITVKAKQDFMRLDPSAKEFRNVTALLLDPSCSGSGIVGRDGGGLTVHLPNTTPTDNGKTSSSSSRGKKRKRPASAQQQQPSPAPTVPTSAVEEQEEQPLEDEASTSTTLQTRLTNLSTFQLRLLQHAMAFPSARRISYSTCSVHFLENEHVVLRALRSRVARERGWRILRREEQVDGMRRWGRRGWKGECEKFLRDEEEEEVGDGEGGMGGGLAGKMAEEVAEGCIRCEKDNGRGDGRQDEEGTMGFFVAGFIREGGEDGDGEGSGAGGEVNGGGRGEEEDDDDEWEGFDD</sequence>
<keyword evidence="3 5" id="KW-0949">S-adenosyl-L-methionine</keyword>
<feature type="region of interest" description="Disordered" evidence="6">
    <location>
        <begin position="407"/>
        <end position="473"/>
    </location>
</feature>
<dbReference type="Pfam" id="PF21153">
    <property type="entry name" value="NSUN5_N"/>
    <property type="match status" value="1"/>
</dbReference>
<feature type="compositionally biased region" description="Gly residues" evidence="6">
    <location>
        <begin position="628"/>
        <end position="640"/>
    </location>
</feature>
<feature type="region of interest" description="Disordered" evidence="6">
    <location>
        <begin position="616"/>
        <end position="656"/>
    </location>
</feature>
<dbReference type="InterPro" id="IPR023267">
    <property type="entry name" value="RCMT"/>
</dbReference>